<accession>A0A382XTC7</accession>
<evidence type="ECO:0000256" key="1">
    <source>
        <dbReference type="ARBA" id="ARBA00023125"/>
    </source>
</evidence>
<keyword evidence="1" id="KW-0238">DNA-binding</keyword>
<dbReference type="GO" id="GO:0005829">
    <property type="term" value="C:cytosol"/>
    <property type="evidence" value="ECO:0007669"/>
    <property type="project" value="TreeGrafter"/>
</dbReference>
<dbReference type="GO" id="GO:0030527">
    <property type="term" value="F:structural constituent of chromatin"/>
    <property type="evidence" value="ECO:0007669"/>
    <property type="project" value="InterPro"/>
</dbReference>
<protein>
    <recommendedName>
        <fullName evidence="3">Integration host factor</fullName>
    </recommendedName>
</protein>
<dbReference type="PANTHER" id="PTHR33175:SF3">
    <property type="entry name" value="DNA-BINDING PROTEIN HU-BETA"/>
    <property type="match status" value="1"/>
</dbReference>
<dbReference type="PROSITE" id="PS00045">
    <property type="entry name" value="HISTONE_LIKE"/>
    <property type="match status" value="1"/>
</dbReference>
<dbReference type="AlphaFoldDB" id="A0A382XTC7"/>
<name>A0A382XTC7_9ZZZZ</name>
<dbReference type="InterPro" id="IPR000119">
    <property type="entry name" value="Hist_DNA-bd"/>
</dbReference>
<reference evidence="2" key="1">
    <citation type="submission" date="2018-05" db="EMBL/GenBank/DDBJ databases">
        <authorList>
            <person name="Lanie J.A."/>
            <person name="Ng W.-L."/>
            <person name="Kazmierczak K.M."/>
            <person name="Andrzejewski T.M."/>
            <person name="Davidsen T.M."/>
            <person name="Wayne K.J."/>
            <person name="Tettelin H."/>
            <person name="Glass J.I."/>
            <person name="Rusch D."/>
            <person name="Podicherti R."/>
            <person name="Tsui H.-C.T."/>
            <person name="Winkler M.E."/>
        </authorList>
    </citation>
    <scope>NUCLEOTIDE SEQUENCE</scope>
</reference>
<feature type="non-terminal residue" evidence="2">
    <location>
        <position position="1"/>
    </location>
</feature>
<dbReference type="EMBL" id="UINC01170301">
    <property type="protein sequence ID" value="SVD74276.1"/>
    <property type="molecule type" value="Genomic_DNA"/>
</dbReference>
<dbReference type="PANTHER" id="PTHR33175">
    <property type="entry name" value="DNA-BINDING PROTEIN HU"/>
    <property type="match status" value="1"/>
</dbReference>
<dbReference type="InterPro" id="IPR020816">
    <property type="entry name" value="Histone-like_DNA-bd_CS"/>
</dbReference>
<dbReference type="GO" id="GO:0003677">
    <property type="term" value="F:DNA binding"/>
    <property type="evidence" value="ECO:0007669"/>
    <property type="project" value="UniProtKB-KW"/>
</dbReference>
<gene>
    <name evidence="2" type="ORF">METZ01_LOCUS427130</name>
</gene>
<dbReference type="CDD" id="cd13831">
    <property type="entry name" value="HU"/>
    <property type="match status" value="1"/>
</dbReference>
<dbReference type="SMART" id="SM00411">
    <property type="entry name" value="BHL"/>
    <property type="match status" value="1"/>
</dbReference>
<dbReference type="InterPro" id="IPR010992">
    <property type="entry name" value="IHF-like_DNA-bd_dom_sf"/>
</dbReference>
<dbReference type="SUPFAM" id="SSF47729">
    <property type="entry name" value="IHF-like DNA-binding proteins"/>
    <property type="match status" value="1"/>
</dbReference>
<dbReference type="Gene3D" id="4.10.520.10">
    <property type="entry name" value="IHF-like DNA-binding proteins"/>
    <property type="match status" value="1"/>
</dbReference>
<evidence type="ECO:0000313" key="2">
    <source>
        <dbReference type="EMBL" id="SVD74276.1"/>
    </source>
</evidence>
<dbReference type="PRINTS" id="PR01727">
    <property type="entry name" value="DNABINDINGHU"/>
</dbReference>
<dbReference type="Pfam" id="PF00216">
    <property type="entry name" value="Bac_DNA_binding"/>
    <property type="match status" value="1"/>
</dbReference>
<proteinExistence type="predicted"/>
<evidence type="ECO:0008006" key="3">
    <source>
        <dbReference type="Google" id="ProtNLM"/>
    </source>
</evidence>
<organism evidence="2">
    <name type="scientific">marine metagenome</name>
    <dbReference type="NCBI Taxonomy" id="408172"/>
    <lineage>
        <taxon>unclassified sequences</taxon>
        <taxon>metagenomes</taxon>
        <taxon>ecological metagenomes</taxon>
    </lineage>
</organism>
<sequence length="86" mass="9483">IESVKKSCNGDDISKRLTGDVLDAAFESIQKAIKKNKRFSYPGFGTFTVRNRKARKGRNPQTGAEIQIKASKTVGFKPAPKLKNSL</sequence>